<feature type="coiled-coil region" evidence="3">
    <location>
        <begin position="163"/>
        <end position="197"/>
    </location>
</feature>
<dbReference type="InterPro" id="IPR051861">
    <property type="entry name" value="NET_actin-binding_domain"/>
</dbReference>
<dbReference type="Gramene" id="Ma08_t22750.1">
    <property type="protein sequence ID" value="Ma08_p22750.1"/>
    <property type="gene ID" value="Ma08_g22750"/>
</dbReference>
<comment type="similarity">
    <text evidence="2">Belongs to the NET family.</text>
</comment>
<gene>
    <name evidence="6" type="ORF">GSMUA_83530.1</name>
</gene>
<proteinExistence type="inferred from homology"/>
<evidence type="ECO:0000256" key="3">
    <source>
        <dbReference type="SAM" id="Coils"/>
    </source>
</evidence>
<name>A0A804K9N6_MUSAM</name>
<evidence type="ECO:0000256" key="2">
    <source>
        <dbReference type="ARBA" id="ARBA00038006"/>
    </source>
</evidence>
<evidence type="ECO:0000256" key="4">
    <source>
        <dbReference type="SAM" id="MobiDB-lite"/>
    </source>
</evidence>
<evidence type="ECO:0000313" key="8">
    <source>
        <dbReference type="Proteomes" id="UP000012960"/>
    </source>
</evidence>
<dbReference type="PANTHER" id="PTHR32258">
    <property type="entry name" value="PROTEIN NETWORKED 4A"/>
    <property type="match status" value="1"/>
</dbReference>
<feature type="compositionally biased region" description="Acidic residues" evidence="4">
    <location>
        <begin position="130"/>
        <end position="145"/>
    </location>
</feature>
<dbReference type="PROSITE" id="PS51774">
    <property type="entry name" value="NAB"/>
    <property type="match status" value="1"/>
</dbReference>
<evidence type="ECO:0000313" key="6">
    <source>
        <dbReference type="EMBL" id="CAG1832433.1"/>
    </source>
</evidence>
<keyword evidence="1 3" id="KW-0175">Coiled coil</keyword>
<keyword evidence="8" id="KW-1185">Reference proteome</keyword>
<dbReference type="AlphaFoldDB" id="A0A804K9N6"/>
<feature type="region of interest" description="Disordered" evidence="4">
    <location>
        <begin position="111"/>
        <end position="155"/>
    </location>
</feature>
<dbReference type="PANTHER" id="PTHR32258:SF28">
    <property type="entry name" value="PROTEIN NETWORKED 3A-RELATED"/>
    <property type="match status" value="1"/>
</dbReference>
<evidence type="ECO:0000313" key="7">
    <source>
        <dbReference type="EnsemblPlants" id="Ma08_p22750.1"/>
    </source>
</evidence>
<reference evidence="7" key="2">
    <citation type="submission" date="2021-05" db="UniProtKB">
        <authorList>
            <consortium name="EnsemblPlants"/>
        </authorList>
    </citation>
    <scope>IDENTIFICATION</scope>
    <source>
        <strain evidence="7">subsp. malaccensis</strain>
    </source>
</reference>
<evidence type="ECO:0000256" key="1">
    <source>
        <dbReference type="ARBA" id="ARBA00023054"/>
    </source>
</evidence>
<organism evidence="7 8">
    <name type="scientific">Musa acuminata subsp. malaccensis</name>
    <name type="common">Wild banana</name>
    <name type="synonym">Musa malaccensis</name>
    <dbReference type="NCBI Taxonomy" id="214687"/>
    <lineage>
        <taxon>Eukaryota</taxon>
        <taxon>Viridiplantae</taxon>
        <taxon>Streptophyta</taxon>
        <taxon>Embryophyta</taxon>
        <taxon>Tracheophyta</taxon>
        <taxon>Spermatophyta</taxon>
        <taxon>Magnoliopsida</taxon>
        <taxon>Liliopsida</taxon>
        <taxon>Zingiberales</taxon>
        <taxon>Musaceae</taxon>
        <taxon>Musa</taxon>
    </lineage>
</organism>
<dbReference type="OrthoDB" id="2019833at2759"/>
<sequence length="256" mass="29547">MTVRKGPSHSWWFASQDRLQSSTQSSWLSSTLSELEEKTKQMLNLIEEDADSFAKRAEMYYKRRPQLVDMIEDFYRAHRSLAEQHDQLKSGSAVRRSISVCPAFFDRSCSRSISSSDADEGPKFSTDSFYSEESEVDDPEQEENEAENKPRVMSDEGTDRYLVMKLKHELERLREENAKLKAEIAGKDEEKRDVIRQLALSLDILKEENVTLRRSIKHPEKKGGGFFDLKKLTKDTFSGRRLFHGKSKPQTTIVAL</sequence>
<dbReference type="GO" id="GO:0003779">
    <property type="term" value="F:actin binding"/>
    <property type="evidence" value="ECO:0007669"/>
    <property type="project" value="InterPro"/>
</dbReference>
<dbReference type="Pfam" id="PF07765">
    <property type="entry name" value="KIP1"/>
    <property type="match status" value="1"/>
</dbReference>
<dbReference type="EnsemblPlants" id="Ma08_t22750.1">
    <property type="protein sequence ID" value="Ma08_p22750.1"/>
    <property type="gene ID" value="Ma08_g22750"/>
</dbReference>
<dbReference type="Proteomes" id="UP000012960">
    <property type="component" value="Unplaced"/>
</dbReference>
<dbReference type="EMBL" id="HG996472">
    <property type="protein sequence ID" value="CAG1832433.1"/>
    <property type="molecule type" value="Genomic_DNA"/>
</dbReference>
<dbReference type="OMA" id="AHCKATT"/>
<accession>A0A804K9N6</accession>
<protein>
    <submittedName>
        <fullName evidence="6">(wild Malaysian banana) hypothetical protein</fullName>
    </submittedName>
</protein>
<dbReference type="KEGG" id="mus:103995340"/>
<evidence type="ECO:0000259" key="5">
    <source>
        <dbReference type="PROSITE" id="PS51774"/>
    </source>
</evidence>
<feature type="compositionally biased region" description="Basic and acidic residues" evidence="4">
    <location>
        <begin position="146"/>
        <end position="155"/>
    </location>
</feature>
<reference evidence="6" key="1">
    <citation type="submission" date="2021-03" db="EMBL/GenBank/DDBJ databases">
        <authorList>
            <consortium name="Genoscope - CEA"/>
            <person name="William W."/>
        </authorList>
    </citation>
    <scope>NUCLEOTIDE SEQUENCE</scope>
    <source>
        <strain evidence="6">Doubled-haploid Pahang</strain>
    </source>
</reference>
<dbReference type="InterPro" id="IPR011684">
    <property type="entry name" value="NAB"/>
</dbReference>
<feature type="domain" description="NAB" evidence="5">
    <location>
        <begin position="9"/>
        <end position="92"/>
    </location>
</feature>